<dbReference type="Proteomes" id="UP000598146">
    <property type="component" value="Unassembled WGS sequence"/>
</dbReference>
<dbReference type="EMBL" id="JADQTO010000011">
    <property type="protein sequence ID" value="MBG0564340.1"/>
    <property type="molecule type" value="Genomic_DNA"/>
</dbReference>
<evidence type="ECO:0000313" key="1">
    <source>
        <dbReference type="EMBL" id="MBG0564340.1"/>
    </source>
</evidence>
<organism evidence="1 2">
    <name type="scientific">Actinoplanes aureus</name>
    <dbReference type="NCBI Taxonomy" id="2792083"/>
    <lineage>
        <taxon>Bacteria</taxon>
        <taxon>Bacillati</taxon>
        <taxon>Actinomycetota</taxon>
        <taxon>Actinomycetes</taxon>
        <taxon>Micromonosporales</taxon>
        <taxon>Micromonosporaceae</taxon>
        <taxon>Actinoplanes</taxon>
    </lineage>
</organism>
<gene>
    <name evidence="1" type="ORF">I4J89_23095</name>
</gene>
<proteinExistence type="predicted"/>
<keyword evidence="2" id="KW-1185">Reference proteome</keyword>
<accession>A0A931CG92</accession>
<dbReference type="AlphaFoldDB" id="A0A931CG92"/>
<evidence type="ECO:0008006" key="3">
    <source>
        <dbReference type="Google" id="ProtNLM"/>
    </source>
</evidence>
<sequence length="150" mass="17186">MNDFDFFIGSWTVVNRRRTTMFDGSDDWDVFPATSVSRSILDGGGNTDEIIFTAQGWRGFTLRLFDLERKEWSLYWASGRTGLLYPPVVGTFTGGRGDFYGDDTYDGKPIKVHFIWSDITATSARWEQEFSIDGGETWESNWIMEFTRAG</sequence>
<reference evidence="1" key="1">
    <citation type="submission" date="2020-11" db="EMBL/GenBank/DDBJ databases">
        <title>Isolation and identification of active actinomycetes.</title>
        <authorList>
            <person name="Sun X."/>
        </authorList>
    </citation>
    <scope>NUCLEOTIDE SEQUENCE</scope>
    <source>
        <strain evidence="1">NEAU-A11</strain>
    </source>
</reference>
<dbReference type="RefSeq" id="WP_196416132.1">
    <property type="nucleotide sequence ID" value="NZ_JADQTO010000011.1"/>
</dbReference>
<evidence type="ECO:0000313" key="2">
    <source>
        <dbReference type="Proteomes" id="UP000598146"/>
    </source>
</evidence>
<name>A0A931CG92_9ACTN</name>
<comment type="caution">
    <text evidence="1">The sequence shown here is derived from an EMBL/GenBank/DDBJ whole genome shotgun (WGS) entry which is preliminary data.</text>
</comment>
<protein>
    <recommendedName>
        <fullName evidence="3">DUF1579 domain-containing protein</fullName>
    </recommendedName>
</protein>